<comment type="similarity">
    <text evidence="2">Belongs to the peptidase C65 family.</text>
</comment>
<dbReference type="GO" id="GO:0006508">
    <property type="term" value="P:proteolysis"/>
    <property type="evidence" value="ECO:0007669"/>
    <property type="project" value="UniProtKB-KW"/>
</dbReference>
<dbReference type="EC" id="3.4.19.12" evidence="3"/>
<reference evidence="9" key="1">
    <citation type="submission" date="2022-07" db="EMBL/GenBank/DDBJ databases">
        <title>Phylogenomic reconstructions and comparative analyses of Kickxellomycotina fungi.</title>
        <authorList>
            <person name="Reynolds N.K."/>
            <person name="Stajich J.E."/>
            <person name="Barry K."/>
            <person name="Grigoriev I.V."/>
            <person name="Crous P."/>
            <person name="Smith M.E."/>
        </authorList>
    </citation>
    <scope>NUCLEOTIDE SEQUENCE</scope>
    <source>
        <strain evidence="9">RSA 567</strain>
    </source>
</reference>
<dbReference type="FunFam" id="1.20.1300.20:FF:000001">
    <property type="entry name" value="Ubiquitin thioesterase OTUB1"/>
    <property type="match status" value="1"/>
</dbReference>
<dbReference type="PROSITE" id="PS50802">
    <property type="entry name" value="OTU"/>
    <property type="match status" value="1"/>
</dbReference>
<evidence type="ECO:0000256" key="3">
    <source>
        <dbReference type="ARBA" id="ARBA00012759"/>
    </source>
</evidence>
<dbReference type="CDD" id="cd22749">
    <property type="entry name" value="Otubain_C65"/>
    <property type="match status" value="1"/>
</dbReference>
<evidence type="ECO:0000256" key="7">
    <source>
        <dbReference type="ARBA" id="ARBA00022807"/>
    </source>
</evidence>
<dbReference type="GO" id="GO:0043130">
    <property type="term" value="F:ubiquitin binding"/>
    <property type="evidence" value="ECO:0007669"/>
    <property type="project" value="TreeGrafter"/>
</dbReference>
<dbReference type="SUPFAM" id="SSF54001">
    <property type="entry name" value="Cysteine proteinases"/>
    <property type="match status" value="1"/>
</dbReference>
<dbReference type="InterPro" id="IPR042468">
    <property type="entry name" value="Peptidase_C65_otubain_sub1"/>
</dbReference>
<evidence type="ECO:0000256" key="1">
    <source>
        <dbReference type="ARBA" id="ARBA00000707"/>
    </source>
</evidence>
<dbReference type="PANTHER" id="PTHR12931:SF15">
    <property type="entry name" value="UBIQUITIN THIOESTERASE OTUBAIN-LIKE"/>
    <property type="match status" value="1"/>
</dbReference>
<evidence type="ECO:0000256" key="5">
    <source>
        <dbReference type="ARBA" id="ARBA00022786"/>
    </source>
</evidence>
<keyword evidence="10" id="KW-1185">Reference proteome</keyword>
<dbReference type="GO" id="GO:0004843">
    <property type="term" value="F:cysteine-type deubiquitinase activity"/>
    <property type="evidence" value="ECO:0007669"/>
    <property type="project" value="UniProtKB-EC"/>
</dbReference>
<evidence type="ECO:0000256" key="4">
    <source>
        <dbReference type="ARBA" id="ARBA00022670"/>
    </source>
</evidence>
<keyword evidence="4" id="KW-0645">Protease</keyword>
<dbReference type="Gene3D" id="1.20.1300.20">
    <property type="entry name" value="Peptidase C65 Otubain, subdomain 2"/>
    <property type="match status" value="1"/>
</dbReference>
<comment type="catalytic activity">
    <reaction evidence="1">
        <text>Thiol-dependent hydrolysis of ester, thioester, amide, peptide and isopeptide bonds formed by the C-terminal Gly of ubiquitin (a 76-residue protein attached to proteins as an intracellular targeting signal).</text>
        <dbReference type="EC" id="3.4.19.12"/>
    </reaction>
</comment>
<dbReference type="EMBL" id="JANBQB010001237">
    <property type="protein sequence ID" value="KAJ1971813.1"/>
    <property type="molecule type" value="Genomic_DNA"/>
</dbReference>
<dbReference type="Gene3D" id="3.30.200.60">
    <property type="entry name" value="Peptidase C65 Otubain, subdomain 1"/>
    <property type="match status" value="1"/>
</dbReference>
<comment type="caution">
    <text evidence="9">The sequence shown here is derived from an EMBL/GenBank/DDBJ whole genome shotgun (WGS) entry which is preliminary data.</text>
</comment>
<dbReference type="InterPro" id="IPR019400">
    <property type="entry name" value="Peptidase_C65_otubain"/>
</dbReference>
<accession>A0A9W8B2K7</accession>
<evidence type="ECO:0000256" key="6">
    <source>
        <dbReference type="ARBA" id="ARBA00022801"/>
    </source>
</evidence>
<dbReference type="InterPro" id="IPR038765">
    <property type="entry name" value="Papain-like_cys_pep_sf"/>
</dbReference>
<keyword evidence="7" id="KW-0788">Thiol protease</keyword>
<dbReference type="InterPro" id="IPR042467">
    <property type="entry name" value="Peptidase_C65_otubain_sub2"/>
</dbReference>
<dbReference type="GO" id="GO:0005634">
    <property type="term" value="C:nucleus"/>
    <property type="evidence" value="ECO:0007669"/>
    <property type="project" value="TreeGrafter"/>
</dbReference>
<organism evidence="9 10">
    <name type="scientific">Dimargaris verticillata</name>
    <dbReference type="NCBI Taxonomy" id="2761393"/>
    <lineage>
        <taxon>Eukaryota</taxon>
        <taxon>Fungi</taxon>
        <taxon>Fungi incertae sedis</taxon>
        <taxon>Zoopagomycota</taxon>
        <taxon>Kickxellomycotina</taxon>
        <taxon>Dimargaritomycetes</taxon>
        <taxon>Dimargaritales</taxon>
        <taxon>Dimargaritaceae</taxon>
        <taxon>Dimargaris</taxon>
    </lineage>
</organism>
<dbReference type="OrthoDB" id="18915at2759"/>
<feature type="domain" description="OTU" evidence="8">
    <location>
        <begin position="60"/>
        <end position="268"/>
    </location>
</feature>
<dbReference type="Pfam" id="PF10275">
    <property type="entry name" value="Peptidase_C65"/>
    <property type="match status" value="1"/>
</dbReference>
<dbReference type="Proteomes" id="UP001151582">
    <property type="component" value="Unassembled WGS sequence"/>
</dbReference>
<dbReference type="AlphaFoldDB" id="A0A9W8B2K7"/>
<protein>
    <recommendedName>
        <fullName evidence="3">ubiquitinyl hydrolase 1</fullName>
        <ecNumber evidence="3">3.4.19.12</ecNumber>
    </recommendedName>
</protein>
<evidence type="ECO:0000259" key="8">
    <source>
        <dbReference type="PROSITE" id="PS50802"/>
    </source>
</evidence>
<name>A0A9W8B2K7_9FUNG</name>
<dbReference type="GO" id="GO:0071108">
    <property type="term" value="P:protein K48-linked deubiquitination"/>
    <property type="evidence" value="ECO:0007669"/>
    <property type="project" value="TreeGrafter"/>
</dbReference>
<sequence length="268" mass="30452">MTARVPTDEQIAQHHQHVIAEHAERQPLVGPWQDLAQLTNEYQGSEAYRRQIHSLQTQYRALRRCRGDGNCFFRAFAFAWYEAIFRDRAKVDQALQTLAQSAILLEAAGFEPLAYEDFLETCTETLTTLSQQVQEGLGTQDAQTLLEQLLDSTEVSNAMVVYLRFITSAYLRQHQDEYLPFLEEATDMATFCARYVEAMGCESDQIHIIALTRALGVGLRVAYLDGSQTHDAATIHPFPSADEWATGAQFASLHLLYRPGHYDILYRQ</sequence>
<dbReference type="PANTHER" id="PTHR12931">
    <property type="entry name" value="UBIQUITIN THIOLESTERASE PROTEIN OTUB"/>
    <property type="match status" value="1"/>
</dbReference>
<gene>
    <name evidence="9" type="ORF">H4R34_005620</name>
</gene>
<dbReference type="InterPro" id="IPR003323">
    <property type="entry name" value="OTU_dom"/>
</dbReference>
<proteinExistence type="inferred from homology"/>
<evidence type="ECO:0000313" key="10">
    <source>
        <dbReference type="Proteomes" id="UP001151582"/>
    </source>
</evidence>
<keyword evidence="6" id="KW-0378">Hydrolase</keyword>
<evidence type="ECO:0000313" key="9">
    <source>
        <dbReference type="EMBL" id="KAJ1971813.1"/>
    </source>
</evidence>
<evidence type="ECO:0000256" key="2">
    <source>
        <dbReference type="ARBA" id="ARBA00006579"/>
    </source>
</evidence>
<keyword evidence="5" id="KW-0833">Ubl conjugation pathway</keyword>